<comment type="function">
    <text evidence="4">Together with LptE, is involved in the assembly of lipopolysaccharide (LPS) at the surface of the outer membrane.</text>
</comment>
<keyword evidence="3 4" id="KW-0998">Cell outer membrane</keyword>
<dbReference type="InterPro" id="IPR050218">
    <property type="entry name" value="LptD"/>
</dbReference>
<dbReference type="Pfam" id="PF03968">
    <property type="entry name" value="LptD_N"/>
    <property type="match status" value="1"/>
</dbReference>
<reference evidence="8 9" key="1">
    <citation type="submission" date="2016-06" db="EMBL/GenBank/DDBJ databases">
        <title>Draft genome of Moraxella nonliquefaciens CCUG 60284.</title>
        <authorList>
            <person name="Salva-Serra F."/>
            <person name="Engstrom-Jakobsson H."/>
            <person name="Thorell K."/>
            <person name="Gonzales-Siles L."/>
            <person name="Karlsson R."/>
            <person name="Boulund F."/>
            <person name="Engstrand L."/>
            <person name="Kristiansson E."/>
            <person name="Moore E."/>
        </authorList>
    </citation>
    <scope>NUCLEOTIDE SEQUENCE [LARGE SCALE GENOMIC DNA]</scope>
    <source>
        <strain evidence="8 9">CCUG 60284</strain>
    </source>
</reference>
<evidence type="ECO:0000256" key="2">
    <source>
        <dbReference type="ARBA" id="ARBA00023136"/>
    </source>
</evidence>
<evidence type="ECO:0000256" key="3">
    <source>
        <dbReference type="ARBA" id="ARBA00023237"/>
    </source>
</evidence>
<accession>A0A1B8PJD6</accession>
<dbReference type="Gene3D" id="2.60.450.10">
    <property type="entry name" value="Lipopolysaccharide (LPS) transport protein A like domain"/>
    <property type="match status" value="1"/>
</dbReference>
<organism evidence="8 9">
    <name type="scientific">Moraxella nonliquefaciens</name>
    <dbReference type="NCBI Taxonomy" id="478"/>
    <lineage>
        <taxon>Bacteria</taxon>
        <taxon>Pseudomonadati</taxon>
        <taxon>Pseudomonadota</taxon>
        <taxon>Gammaproteobacteria</taxon>
        <taxon>Moraxellales</taxon>
        <taxon>Moraxellaceae</taxon>
        <taxon>Moraxella</taxon>
    </lineage>
</organism>
<comment type="caution">
    <text evidence="4">Lacks conserved residue(s) required for the propagation of feature annotation.</text>
</comment>
<protein>
    <recommendedName>
        <fullName evidence="4">LPS-assembly protein LptD</fullName>
    </recommendedName>
</protein>
<comment type="caution">
    <text evidence="8">The sequence shown here is derived from an EMBL/GenBank/DDBJ whole genome shotgun (WGS) entry which is preliminary data.</text>
</comment>
<evidence type="ECO:0000259" key="6">
    <source>
        <dbReference type="Pfam" id="PF03968"/>
    </source>
</evidence>
<dbReference type="RefSeq" id="WP_066893203.1">
    <property type="nucleotide sequence ID" value="NZ_LZDN01000013.1"/>
</dbReference>
<dbReference type="OrthoDB" id="9760225at2"/>
<dbReference type="Proteomes" id="UP000092671">
    <property type="component" value="Unassembled WGS sequence"/>
</dbReference>
<gene>
    <name evidence="4" type="primary">lptD</name>
    <name evidence="8" type="ORF">A9Z60_08915</name>
</gene>
<proteinExistence type="inferred from homology"/>
<dbReference type="GO" id="GO:1990351">
    <property type="term" value="C:transporter complex"/>
    <property type="evidence" value="ECO:0007669"/>
    <property type="project" value="TreeGrafter"/>
</dbReference>
<comment type="similarity">
    <text evidence="4">Belongs to the LptD family.</text>
</comment>
<dbReference type="GO" id="GO:0015920">
    <property type="term" value="P:lipopolysaccharide transport"/>
    <property type="evidence" value="ECO:0007669"/>
    <property type="project" value="InterPro"/>
</dbReference>
<dbReference type="GO" id="GO:0009279">
    <property type="term" value="C:cell outer membrane"/>
    <property type="evidence" value="ECO:0007669"/>
    <property type="project" value="UniProtKB-SubCell"/>
</dbReference>
<evidence type="ECO:0000256" key="1">
    <source>
        <dbReference type="ARBA" id="ARBA00022729"/>
    </source>
</evidence>
<evidence type="ECO:0000313" key="8">
    <source>
        <dbReference type="EMBL" id="OBX50552.1"/>
    </source>
</evidence>
<sequence>MTRGQVTKNKQNGQQKQDFFGKKHELTICVGIALFGVLPTLSHAQNFITSDKITHPIPNNMMGHAPTPAAITQETTKVEPNSTDNDLTTFATNTAQITSSSPDIIPPKPIHPSPSMDTTLINNESISQDHHANTQKSQSLAKLAQYYHAKPSTGGHVARCDGVWVLPKRQNLSQNLGYQGGDDNNTFYAQADYAYHDNKDHAELVGNVIIEQDGQQITANKLTYQPSTGQMHATGQVLFSDDRLSDADASKVSGAGIIGVAYDLHHLNDGKTVIAHDVAFASTAINAHGHAHTLNKIGDNQYHMQEVMFSTCPPNERKWHLDAKSINIDNNTGRGVAKNTTLKIGNVPIFYLPYFNFPIDNRRASGFLLPTAGVGSNSFEINTPYYLNLAPNYDATITPTVFNNKNPMLTGEFRYLTKHVGTGVLRGSYLPDDRKYDDKDRKSLFYDHHWQSKRYAHLSAHAHYRYVSDSSYLNDFDTLGIEGNPLNLPRNIRASYYNDHISADLRAETFQTLHGKNNDGTVILDKDKPYSRLPQLSVHYRLPKIGNESDALNQLNVKGVHNSAYFKKSIKDNSETEKSGFRMYNQLSFSYPMTRSWGYATPSLALTHLYTSYDEDSLIGQNLTEDEGTYSVFAPRIGLDTGLFFEKAGSPFGLYDDSLGGHQVIMPRLKYTHTPYKDQSKIPNFETAIGQISYERLLSDSWFLGYDRIQDLHAITPALHYRYIDGTGLTRFDGGIAKQIYLNNIRVGVDDSEVFTGSTSGMAWRASILPMNNLWVETGGAFTPNHDLNTIVTWLRYQPRDNQLYNFGIIKRKNNPATGQLALSAYTASAVFPINNRWRVMTQTQYDNKNHRLLDALIGVNYEDCCYGLSVYARRYRNDLNPNADANNAIMAEIRLNGITSSSKLNRLMSDKVLGYDTVNRAWQQDY</sequence>
<evidence type="ECO:0000256" key="5">
    <source>
        <dbReference type="SAM" id="MobiDB-lite"/>
    </source>
</evidence>
<comment type="subcellular location">
    <subcellularLocation>
        <location evidence="4">Cell outer membrane</location>
    </subcellularLocation>
</comment>
<dbReference type="HAMAP" id="MF_01411">
    <property type="entry name" value="LPS_assembly_LptD"/>
    <property type="match status" value="1"/>
</dbReference>
<name>A0A1B8PJD6_MORNO</name>
<feature type="domain" description="Organic solvent tolerance-like N-terminal" evidence="6">
    <location>
        <begin position="191"/>
        <end position="333"/>
    </location>
</feature>
<feature type="region of interest" description="Disordered" evidence="5">
    <location>
        <begin position="98"/>
        <end position="120"/>
    </location>
</feature>
<keyword evidence="2 4" id="KW-0472">Membrane</keyword>
<dbReference type="InterPro" id="IPR007543">
    <property type="entry name" value="LptD_C"/>
</dbReference>
<dbReference type="GO" id="GO:0043165">
    <property type="term" value="P:Gram-negative-bacterium-type cell outer membrane assembly"/>
    <property type="evidence" value="ECO:0007669"/>
    <property type="project" value="UniProtKB-UniRule"/>
</dbReference>
<dbReference type="AlphaFoldDB" id="A0A1B8PJD6"/>
<comment type="subunit">
    <text evidence="4">Component of the lipopolysaccharide transport and assembly complex. Interacts with LptE and LptA.</text>
</comment>
<keyword evidence="1 4" id="KW-0732">Signal</keyword>
<dbReference type="EMBL" id="LZDN01000013">
    <property type="protein sequence ID" value="OBX50552.1"/>
    <property type="molecule type" value="Genomic_DNA"/>
</dbReference>
<dbReference type="PANTHER" id="PTHR30189">
    <property type="entry name" value="LPS-ASSEMBLY PROTEIN"/>
    <property type="match status" value="1"/>
</dbReference>
<feature type="domain" description="LptD C-terminal" evidence="7">
    <location>
        <begin position="445"/>
        <end position="838"/>
    </location>
</feature>
<evidence type="ECO:0000259" key="7">
    <source>
        <dbReference type="Pfam" id="PF04453"/>
    </source>
</evidence>
<dbReference type="InterPro" id="IPR005653">
    <property type="entry name" value="OstA-like_N"/>
</dbReference>
<dbReference type="PANTHER" id="PTHR30189:SF1">
    <property type="entry name" value="LPS-ASSEMBLY PROTEIN LPTD"/>
    <property type="match status" value="1"/>
</dbReference>
<dbReference type="InterPro" id="IPR020889">
    <property type="entry name" value="LipoPS_assembly_LptD"/>
</dbReference>
<evidence type="ECO:0000256" key="4">
    <source>
        <dbReference type="HAMAP-Rule" id="MF_01411"/>
    </source>
</evidence>
<evidence type="ECO:0000313" key="9">
    <source>
        <dbReference type="Proteomes" id="UP000092671"/>
    </source>
</evidence>
<dbReference type="Pfam" id="PF04453">
    <property type="entry name" value="LptD"/>
    <property type="match status" value="1"/>
</dbReference>